<proteinExistence type="predicted"/>
<dbReference type="AlphaFoldDB" id="A0AAV2EP93"/>
<protein>
    <submittedName>
        <fullName evidence="1">Uncharacterized protein</fullName>
    </submittedName>
</protein>
<evidence type="ECO:0000313" key="2">
    <source>
        <dbReference type="Proteomes" id="UP001497516"/>
    </source>
</evidence>
<gene>
    <name evidence="1" type="ORF">LTRI10_LOCUS28756</name>
</gene>
<name>A0AAV2EP93_9ROSI</name>
<sequence length="124" mass="14350">MMSPRSSTRVSPFSLTYGHEAFLLVEVTVNSLRYMKQHELTPREYHESMMLELCDLDELQLRALDNVQVQKARVARAYNKKVRHKSFEEGERVWKAHLPIEEKDPKFGNGRQIGVDHCGAFCAS</sequence>
<reference evidence="1 2" key="1">
    <citation type="submission" date="2024-04" db="EMBL/GenBank/DDBJ databases">
        <authorList>
            <person name="Fracassetti M."/>
        </authorList>
    </citation>
    <scope>NUCLEOTIDE SEQUENCE [LARGE SCALE GENOMIC DNA]</scope>
</reference>
<dbReference type="PANTHER" id="PTHR48475">
    <property type="entry name" value="RIBONUCLEASE H"/>
    <property type="match status" value="1"/>
</dbReference>
<accession>A0AAV2EP93</accession>
<dbReference type="PANTHER" id="PTHR48475:SF1">
    <property type="entry name" value="RNASE H TYPE-1 DOMAIN-CONTAINING PROTEIN"/>
    <property type="match status" value="1"/>
</dbReference>
<dbReference type="EMBL" id="OZ034818">
    <property type="protein sequence ID" value="CAL1387796.1"/>
    <property type="molecule type" value="Genomic_DNA"/>
</dbReference>
<dbReference type="Proteomes" id="UP001497516">
    <property type="component" value="Chromosome 5"/>
</dbReference>
<organism evidence="1 2">
    <name type="scientific">Linum trigynum</name>
    <dbReference type="NCBI Taxonomy" id="586398"/>
    <lineage>
        <taxon>Eukaryota</taxon>
        <taxon>Viridiplantae</taxon>
        <taxon>Streptophyta</taxon>
        <taxon>Embryophyta</taxon>
        <taxon>Tracheophyta</taxon>
        <taxon>Spermatophyta</taxon>
        <taxon>Magnoliopsida</taxon>
        <taxon>eudicotyledons</taxon>
        <taxon>Gunneridae</taxon>
        <taxon>Pentapetalae</taxon>
        <taxon>rosids</taxon>
        <taxon>fabids</taxon>
        <taxon>Malpighiales</taxon>
        <taxon>Linaceae</taxon>
        <taxon>Linum</taxon>
    </lineage>
</organism>
<keyword evidence="2" id="KW-1185">Reference proteome</keyword>
<evidence type="ECO:0000313" key="1">
    <source>
        <dbReference type="EMBL" id="CAL1387796.1"/>
    </source>
</evidence>